<evidence type="ECO:0000256" key="2">
    <source>
        <dbReference type="SAM" id="Coils"/>
    </source>
</evidence>
<dbReference type="InterPro" id="IPR000719">
    <property type="entry name" value="Prot_kinase_dom"/>
</dbReference>
<keyword evidence="2" id="KW-0175">Coiled coil</keyword>
<dbReference type="InterPro" id="IPR003018">
    <property type="entry name" value="GAF"/>
</dbReference>
<dbReference type="SUPFAM" id="SSF55781">
    <property type="entry name" value="GAF domain-like"/>
    <property type="match status" value="1"/>
</dbReference>
<dbReference type="InterPro" id="IPR053159">
    <property type="entry name" value="Hybrid_Histidine_Kinase"/>
</dbReference>
<dbReference type="Pfam" id="PF00989">
    <property type="entry name" value="PAS"/>
    <property type="match status" value="1"/>
</dbReference>
<keyword evidence="9" id="KW-1185">Reference proteome</keyword>
<sequence>MTDRRAGEAAQAGAWQPEHTLHQGRRSEVVRVSDGQGGTALLKRLRDARPDPAAIARLRREHELAQRLDPAWILRPTAFIDHERRPALLLPDLGAETLRRRLTRGLLDNDALIRIALDLVAALQHLHGHGLIHRNLGPGQILLLPEAGRAPGRVLIADLGLAAEIERERPLVQRAELIEASLATLAPELTGRMSRDVDYRADFYSLGATLLEALTGAPPFEIDDPARAVHAHLALAAPMATTRNHQVFAPLARIVAHCLHKEPEGRYQSHQALRQDLQICQAALEQGRGLPGFEPGRGDAAVRFQPSGRLYGRETAQAQLAQAFEDAAQGFPAGAGLVAVAGFSGIGKTALVLAAQRSLLAQRGHFAAAKFNQYGQDRPYGPLLHLLAQRAAQVLTLPPAQQAVWRERLRDRLGANAALLAQALPELAPLLDLGAPLMPVGPAEAENRFLRSVSQGFAALARDGEPQTLFLDDWQWADRASRRLLRECLNDATLRHTLIVIAYRDNEIPPGHPIAQELLELRQQLGERFTPLRVGPLGLDDTRRLLADSLRRDPEAEDAGLDELARLCQTRTAGNPFFLRRLLEDLVRRGLIHFDATSQRWDHALERIAATRTADNVVALMLQQLERLPDATRQALSVAALLGAGFGLDSLTTALDAPAEQIASDLLPALQAQLLVPASALYRYAPQLQGQSSEAVRYAFAHDRVQEAALQRIAADQRPALQLRIGRLLRDDHRAARPEVALPYTVLHHLNAARMLLRDDRDEAERQALAESNAQASRQALDAAAFEPAADYAELALELAPRGGSLAGSRAAWLHHAARMAYLAGRPARMDALLEEALADATDDAQRARLLEVRMEAFYAQGRLAETVDLGLKLFGLLGAELPKAVGPDAMAEVMRLLAALQQEITAMGLDTLAAREPMHDEARLLLISIAAKMTAAAYIVRPALLPLLTLFQVRLMIDHGHVPQALSAYSVLGLMCAEFLGDYRFAHDIGGMSMALVRRHGWMQVFAHAGFSFHAFLSHWGQGLRVSMDGLMETHRNGLEFGNLRHAGLGLYVHDAHAFLAGTPLPALHEQLRTHAQRLRAMRQPVAADYEEALLGLVLALRRPHLPEQGFEGMDAFARTYAERQDQTGLMFLHGWQAVLHFVADRPEPALRKALEAKALFAAGRGMHAQSLFVFIAAWAAQRLAMTGGARDQAVEDDALLRLRRWRDAGPGHLHDRVALLEAQQAMLARAPDVEVERLLDLALLSAEGPHGTPLDVAVVLRALTDWWKDRAPPRAEQARTRLGQVWKAWGVTALAGHGALAHGTGIGAGRGAGHDSGGDTADDAARAARHVDGDGLEELTLTGAADVRVDAADLSSLTKAVQAISSQPDLPRLLRRLLEVVAENAGAQRAAIVLASGSSGATRWVLQAEATLGDQPRLHLLEQLPLERAGHQLPLDLMNRVLRDGRRELIVDARGLATMEDYFRGHAEPPRSVLALPLLKQGQTVGALYLENAAAAGVFTDDRVSFLELLCANVVNAVDNARLVAELQELNTTLERRVAQRTRELADSEERLRAVLDNAPIPMVVTREHDALIVYANGPSAAIVGRPLDDLVGKPAISFYRDPGDRDRMQLKFREEGRLQGEEICLLAADGSELWMLLSMVPVVYDGAPSVLSTLVDFTERKRLELELQRLATTDALTGAANRRCFLEHAEAEVARSRRYGLEMALVMMDVDHFKRINDTLGHARGDAALCRLVQLCEHIVRKQDLLGRLGGEEFALLLPQTSLEDATHLVERLRHHIEISGLELQPGSPPVALTASFGVTALRREDLRVEELLGRADQALYRAKDGGRNRVERQD</sequence>
<dbReference type="GO" id="GO:0005524">
    <property type="term" value="F:ATP binding"/>
    <property type="evidence" value="ECO:0007669"/>
    <property type="project" value="InterPro"/>
</dbReference>
<evidence type="ECO:0000313" key="8">
    <source>
        <dbReference type="EMBL" id="OWQ85140.1"/>
    </source>
</evidence>
<protein>
    <recommendedName>
        <fullName evidence="10">Histidine kinase</fullName>
    </recommendedName>
</protein>
<evidence type="ECO:0000313" key="9">
    <source>
        <dbReference type="Proteomes" id="UP000197468"/>
    </source>
</evidence>
<reference evidence="8 9" key="1">
    <citation type="journal article" date="2008" name="Int. J. Syst. Evol. Microbiol.">
        <title>Description of Roseateles aquatilis sp. nov. and Roseateles terrae sp. nov., in the class Betaproteobacteria, and emended description of the genus Roseateles.</title>
        <authorList>
            <person name="Gomila M."/>
            <person name="Bowien B."/>
            <person name="Falsen E."/>
            <person name="Moore E.R."/>
            <person name="Lalucat J."/>
        </authorList>
    </citation>
    <scope>NUCLEOTIDE SEQUENCE [LARGE SCALE GENOMIC DNA]</scope>
    <source>
        <strain evidence="8 9">CCUG 48205</strain>
    </source>
</reference>
<evidence type="ECO:0000259" key="4">
    <source>
        <dbReference type="PROSITE" id="PS50011"/>
    </source>
</evidence>
<dbReference type="PROSITE" id="PS50011">
    <property type="entry name" value="PROTEIN_KINASE_DOM"/>
    <property type="match status" value="1"/>
</dbReference>
<accession>A0A246IY81</accession>
<feature type="domain" description="PAS" evidence="5">
    <location>
        <begin position="1550"/>
        <end position="1612"/>
    </location>
</feature>
<dbReference type="SMART" id="SM00220">
    <property type="entry name" value="S_TKc"/>
    <property type="match status" value="1"/>
</dbReference>
<dbReference type="PANTHER" id="PTHR43642:SF1">
    <property type="entry name" value="HYBRID SIGNAL TRANSDUCTION HISTIDINE KINASE G"/>
    <property type="match status" value="1"/>
</dbReference>
<feature type="domain" description="PAC" evidence="6">
    <location>
        <begin position="1622"/>
        <end position="1672"/>
    </location>
</feature>
<dbReference type="InterPro" id="IPR043128">
    <property type="entry name" value="Rev_trsase/Diguanyl_cyclase"/>
</dbReference>
<dbReference type="Pfam" id="PF00990">
    <property type="entry name" value="GGDEF"/>
    <property type="match status" value="1"/>
</dbReference>
<comment type="caution">
    <text evidence="8">The sequence shown here is derived from an EMBL/GenBank/DDBJ whole genome shotgun (WGS) entry which is preliminary data.</text>
</comment>
<dbReference type="InterPro" id="IPR029787">
    <property type="entry name" value="Nucleotide_cyclase"/>
</dbReference>
<dbReference type="Gene3D" id="3.30.70.270">
    <property type="match status" value="1"/>
</dbReference>
<dbReference type="InterPro" id="IPR027417">
    <property type="entry name" value="P-loop_NTPase"/>
</dbReference>
<dbReference type="InterPro" id="IPR041664">
    <property type="entry name" value="AAA_16"/>
</dbReference>
<feature type="domain" description="GGDEF" evidence="7">
    <location>
        <begin position="1704"/>
        <end position="1838"/>
    </location>
</feature>
<dbReference type="InterPro" id="IPR029016">
    <property type="entry name" value="GAF-like_dom_sf"/>
</dbReference>
<dbReference type="OrthoDB" id="9801841at2"/>
<evidence type="ECO:0000259" key="7">
    <source>
        <dbReference type="PROSITE" id="PS50887"/>
    </source>
</evidence>
<dbReference type="NCBIfam" id="TIGR00229">
    <property type="entry name" value="sensory_box"/>
    <property type="match status" value="1"/>
</dbReference>
<organism evidence="8 9">
    <name type="scientific">Roseateles aquatilis</name>
    <dbReference type="NCBI Taxonomy" id="431061"/>
    <lineage>
        <taxon>Bacteria</taxon>
        <taxon>Pseudomonadati</taxon>
        <taxon>Pseudomonadota</taxon>
        <taxon>Betaproteobacteria</taxon>
        <taxon>Burkholderiales</taxon>
        <taxon>Sphaerotilaceae</taxon>
        <taxon>Roseateles</taxon>
    </lineage>
</organism>
<evidence type="ECO:0000256" key="1">
    <source>
        <dbReference type="ARBA" id="ARBA00004167"/>
    </source>
</evidence>
<dbReference type="CDD" id="cd01949">
    <property type="entry name" value="GGDEF"/>
    <property type="match status" value="1"/>
</dbReference>
<dbReference type="FunFam" id="3.30.70.270:FF:000001">
    <property type="entry name" value="Diguanylate cyclase domain protein"/>
    <property type="match status" value="1"/>
</dbReference>
<dbReference type="SMART" id="SM00267">
    <property type="entry name" value="GGDEF"/>
    <property type="match status" value="1"/>
</dbReference>
<feature type="region of interest" description="Disordered" evidence="3">
    <location>
        <begin position="1"/>
        <end position="27"/>
    </location>
</feature>
<evidence type="ECO:0000259" key="5">
    <source>
        <dbReference type="PROSITE" id="PS50112"/>
    </source>
</evidence>
<dbReference type="SUPFAM" id="SSF56112">
    <property type="entry name" value="Protein kinase-like (PK-like)"/>
    <property type="match status" value="1"/>
</dbReference>
<comment type="subcellular location">
    <subcellularLocation>
        <location evidence="1">Membrane</location>
        <topology evidence="1">Single-pass membrane protein</topology>
    </subcellularLocation>
</comment>
<dbReference type="SUPFAM" id="SSF52540">
    <property type="entry name" value="P-loop containing nucleoside triphosphate hydrolases"/>
    <property type="match status" value="1"/>
</dbReference>
<dbReference type="Proteomes" id="UP000197468">
    <property type="component" value="Unassembled WGS sequence"/>
</dbReference>
<dbReference type="PANTHER" id="PTHR43642">
    <property type="entry name" value="HYBRID SIGNAL TRANSDUCTION HISTIDINE KINASE G"/>
    <property type="match status" value="1"/>
</dbReference>
<dbReference type="InterPro" id="IPR000160">
    <property type="entry name" value="GGDEF_dom"/>
</dbReference>
<dbReference type="InterPro" id="IPR013767">
    <property type="entry name" value="PAS_fold"/>
</dbReference>
<dbReference type="SMART" id="SM00091">
    <property type="entry name" value="PAS"/>
    <property type="match status" value="1"/>
</dbReference>
<dbReference type="NCBIfam" id="TIGR00254">
    <property type="entry name" value="GGDEF"/>
    <property type="match status" value="1"/>
</dbReference>
<evidence type="ECO:0000256" key="3">
    <source>
        <dbReference type="SAM" id="MobiDB-lite"/>
    </source>
</evidence>
<dbReference type="RefSeq" id="WP_088387292.1">
    <property type="nucleotide sequence ID" value="NZ_NIOF01000014.1"/>
</dbReference>
<feature type="domain" description="Protein kinase" evidence="4">
    <location>
        <begin position="15"/>
        <end position="284"/>
    </location>
</feature>
<dbReference type="GO" id="GO:0004672">
    <property type="term" value="F:protein kinase activity"/>
    <property type="evidence" value="ECO:0007669"/>
    <property type="project" value="InterPro"/>
</dbReference>
<dbReference type="Gene3D" id="3.30.450.40">
    <property type="match status" value="1"/>
</dbReference>
<dbReference type="Pfam" id="PF13191">
    <property type="entry name" value="AAA_16"/>
    <property type="match status" value="1"/>
</dbReference>
<dbReference type="SMART" id="SM00065">
    <property type="entry name" value="GAF"/>
    <property type="match status" value="1"/>
</dbReference>
<dbReference type="InterPro" id="IPR035965">
    <property type="entry name" value="PAS-like_dom_sf"/>
</dbReference>
<dbReference type="Gene3D" id="1.10.510.10">
    <property type="entry name" value="Transferase(Phosphotransferase) domain 1"/>
    <property type="match status" value="1"/>
</dbReference>
<dbReference type="PROSITE" id="PS50887">
    <property type="entry name" value="GGDEF"/>
    <property type="match status" value="1"/>
</dbReference>
<dbReference type="SUPFAM" id="SSF55785">
    <property type="entry name" value="PYP-like sensor domain (PAS domain)"/>
    <property type="match status" value="1"/>
</dbReference>
<dbReference type="PROSITE" id="PS50113">
    <property type="entry name" value="PAC"/>
    <property type="match status" value="1"/>
</dbReference>
<evidence type="ECO:0008006" key="10">
    <source>
        <dbReference type="Google" id="ProtNLM"/>
    </source>
</evidence>
<dbReference type="GO" id="GO:0006355">
    <property type="term" value="P:regulation of DNA-templated transcription"/>
    <property type="evidence" value="ECO:0007669"/>
    <property type="project" value="InterPro"/>
</dbReference>
<dbReference type="InterPro" id="IPR000700">
    <property type="entry name" value="PAS-assoc_C"/>
</dbReference>
<evidence type="ECO:0000259" key="6">
    <source>
        <dbReference type="PROSITE" id="PS50113"/>
    </source>
</evidence>
<feature type="coiled-coil region" evidence="2">
    <location>
        <begin position="1526"/>
        <end position="1553"/>
    </location>
</feature>
<name>A0A246IY81_9BURK</name>
<dbReference type="PROSITE" id="PS50112">
    <property type="entry name" value="PAS"/>
    <property type="match status" value="1"/>
</dbReference>
<dbReference type="EMBL" id="NIOF01000014">
    <property type="protein sequence ID" value="OWQ85140.1"/>
    <property type="molecule type" value="Genomic_DNA"/>
</dbReference>
<dbReference type="SUPFAM" id="SSF55073">
    <property type="entry name" value="Nucleotide cyclase"/>
    <property type="match status" value="1"/>
</dbReference>
<dbReference type="Gene3D" id="3.30.450.20">
    <property type="entry name" value="PAS domain"/>
    <property type="match status" value="1"/>
</dbReference>
<proteinExistence type="predicted"/>
<dbReference type="GO" id="GO:0016020">
    <property type="term" value="C:membrane"/>
    <property type="evidence" value="ECO:0007669"/>
    <property type="project" value="UniProtKB-SubCell"/>
</dbReference>
<dbReference type="CDD" id="cd00130">
    <property type="entry name" value="PAS"/>
    <property type="match status" value="1"/>
</dbReference>
<gene>
    <name evidence="8" type="ORF">CDN99_23350</name>
</gene>
<dbReference type="InterPro" id="IPR000014">
    <property type="entry name" value="PAS"/>
</dbReference>
<dbReference type="Pfam" id="PF01590">
    <property type="entry name" value="GAF"/>
    <property type="match status" value="1"/>
</dbReference>
<dbReference type="Pfam" id="PF00069">
    <property type="entry name" value="Pkinase"/>
    <property type="match status" value="1"/>
</dbReference>
<dbReference type="InterPro" id="IPR011009">
    <property type="entry name" value="Kinase-like_dom_sf"/>
</dbReference>